<dbReference type="EMBL" id="SNYJ01000033">
    <property type="protein sequence ID" value="TDQ32138.1"/>
    <property type="molecule type" value="Genomic_DNA"/>
</dbReference>
<keyword evidence="3" id="KW-1185">Reference proteome</keyword>
<dbReference type="EMBL" id="SNYJ01000035">
    <property type="protein sequence ID" value="TDQ31891.1"/>
    <property type="molecule type" value="Genomic_DNA"/>
</dbReference>
<comment type="caution">
    <text evidence="1">The sequence shown here is derived from an EMBL/GenBank/DDBJ whole genome shotgun (WGS) entry which is preliminary data.</text>
</comment>
<reference evidence="1 3" key="1">
    <citation type="submission" date="2019-03" db="EMBL/GenBank/DDBJ databases">
        <title>Genomic Encyclopedia of Type Strains, Phase IV (KMG-IV): sequencing the most valuable type-strain genomes for metagenomic binning, comparative biology and taxonomic classification.</title>
        <authorList>
            <person name="Goeker M."/>
        </authorList>
    </citation>
    <scope>NUCLEOTIDE SEQUENCE [LARGE SCALE GENOMIC DNA]</scope>
    <source>
        <strain evidence="1 3">DSM 28697</strain>
    </source>
</reference>
<dbReference type="Proteomes" id="UP000295632">
    <property type="component" value="Unassembled WGS sequence"/>
</dbReference>
<name>A0A4R6TPV3_9BACI</name>
<evidence type="ECO:0000313" key="2">
    <source>
        <dbReference type="EMBL" id="TDQ32138.1"/>
    </source>
</evidence>
<organism evidence="1 3">
    <name type="scientific">Aureibacillus halotolerans</name>
    <dbReference type="NCBI Taxonomy" id="1508390"/>
    <lineage>
        <taxon>Bacteria</taxon>
        <taxon>Bacillati</taxon>
        <taxon>Bacillota</taxon>
        <taxon>Bacilli</taxon>
        <taxon>Bacillales</taxon>
        <taxon>Bacillaceae</taxon>
        <taxon>Aureibacillus</taxon>
    </lineage>
</organism>
<evidence type="ECO:0000313" key="3">
    <source>
        <dbReference type="Proteomes" id="UP000295632"/>
    </source>
</evidence>
<sequence>FGRTYNFTGMADVFLLLRESYIVKH</sequence>
<proteinExistence type="predicted"/>
<feature type="non-terminal residue" evidence="1">
    <location>
        <position position="1"/>
    </location>
</feature>
<gene>
    <name evidence="2" type="ORF">EV213_1331</name>
    <name evidence="1" type="ORF">EV213_1351</name>
</gene>
<dbReference type="AlphaFoldDB" id="A0A4R6TPV3"/>
<protein>
    <submittedName>
        <fullName evidence="1">Uncharacterized protein</fullName>
    </submittedName>
</protein>
<accession>A0A4R6TPV3</accession>
<evidence type="ECO:0000313" key="1">
    <source>
        <dbReference type="EMBL" id="TDQ31891.1"/>
    </source>
</evidence>